<keyword evidence="2" id="KW-1185">Reference proteome</keyword>
<comment type="caution">
    <text evidence="1">The sequence shown here is derived from an EMBL/GenBank/DDBJ whole genome shotgun (WGS) entry which is preliminary data.</text>
</comment>
<dbReference type="AlphaFoldDB" id="A0A0H2MGI3"/>
<sequence>MKTVDFYIDEAKKNRGIKSDAGLSRELGFKGNPTGHWRTKRAWPADETIVELAEMANEDPTEALMNLNIWRASGKARVLYERIAKSTVQSVAILGVSSLATFGFQPKTAEASQILEKVETQVANNVYYGKY</sequence>
<evidence type="ECO:0000313" key="2">
    <source>
        <dbReference type="Proteomes" id="UP000035444"/>
    </source>
</evidence>
<accession>A0A0H2MGI3</accession>
<reference evidence="1 2" key="1">
    <citation type="submission" date="2015-03" db="EMBL/GenBank/DDBJ databases">
        <title>Genome Sequence of Kiloniella spongiae MEBiC09566, isolated from a marine sponge.</title>
        <authorList>
            <person name="Shao Z."/>
            <person name="Wang L."/>
            <person name="Li X."/>
        </authorList>
    </citation>
    <scope>NUCLEOTIDE SEQUENCE [LARGE SCALE GENOMIC DNA]</scope>
    <source>
        <strain evidence="1 2">MEBiC09566</strain>
    </source>
</reference>
<gene>
    <name evidence="1" type="ORF">WH96_06625</name>
</gene>
<dbReference type="Proteomes" id="UP000035444">
    <property type="component" value="Unassembled WGS sequence"/>
</dbReference>
<dbReference type="EMBL" id="LAQL01000004">
    <property type="protein sequence ID" value="KLN61321.1"/>
    <property type="molecule type" value="Genomic_DNA"/>
</dbReference>
<dbReference type="RefSeq" id="WP_047763402.1">
    <property type="nucleotide sequence ID" value="NZ_LAQL01000004.1"/>
</dbReference>
<proteinExistence type="predicted"/>
<organism evidence="1 2">
    <name type="scientific">Kiloniella spongiae</name>
    <dbReference type="NCBI Taxonomy" id="1489064"/>
    <lineage>
        <taxon>Bacteria</taxon>
        <taxon>Pseudomonadati</taxon>
        <taxon>Pseudomonadota</taxon>
        <taxon>Alphaproteobacteria</taxon>
        <taxon>Rhodospirillales</taxon>
        <taxon>Kiloniellaceae</taxon>
        <taxon>Kiloniella</taxon>
    </lineage>
</organism>
<dbReference type="OrthoDB" id="8481058at2"/>
<name>A0A0H2MGI3_9PROT</name>
<protein>
    <submittedName>
        <fullName evidence="1">Uncharacterized protein</fullName>
    </submittedName>
</protein>
<evidence type="ECO:0000313" key="1">
    <source>
        <dbReference type="EMBL" id="KLN61321.1"/>
    </source>
</evidence>